<feature type="compositionally biased region" description="Gly residues" evidence="5">
    <location>
        <begin position="829"/>
        <end position="838"/>
    </location>
</feature>
<dbReference type="PANTHER" id="PTHR24098:SF0">
    <property type="entry name" value="OUTER SEGMENT 5"/>
    <property type="match status" value="1"/>
</dbReference>
<evidence type="ECO:0000259" key="6">
    <source>
        <dbReference type="Pfam" id="PF23335"/>
    </source>
</evidence>
<dbReference type="InterPro" id="IPR056157">
    <property type="entry name" value="TPR_IFT80_172_dom"/>
</dbReference>
<proteinExistence type="predicted"/>
<dbReference type="Pfam" id="PF23387">
    <property type="entry name" value="TPR_IFT80_172"/>
    <property type="match status" value="1"/>
</dbReference>
<sequence length="919" mass="101370">MARIEILRHDTISHGDAVAAVEFGLNSDIYTFGDDHVINQFAAQGDLLGPIRRIDDAYVLDCHREPKKSHAHVSAKTSASVDDTLALACSDGTFRFLTPKKLIRKEAHEGAVLCVRWAWDGSQLATSGEDGYLKVWSKTGESSQLAKTEQPIFSVAWGPTDDQIAYCTANRIAIRALHVAHKQLVWTAHAQNGGVILSLDWCPVHNTIISGGEDRTYRLWTPAGRSLYTSRQFQYAITETTWSPKGDVFAVGSHNLIVLCDRSGWEKHLVHADSGSILRIRFSPNGLRLAAAGFKASVVVAQIVSRQIKWNNFIATEDGMGKITIQDIMNDATDFVDLRQHQRELSSQQVPLLQHLEMNEKHLVAITQTQISTFDMPYFNSSPPHVIPINISQYNSSSSSQQQSGTSSFSSSAPVVLCILAEKHFLVVATSGANVSGLIFQYDGKSICSVNLSAYFSNVNAISKNAVALNNQFLAVVEGIEGRGVRVFQVQTGRQYGEPIKVEGGISEISLSQNGPESLLAIVDKTRALEVIHIRQNERVNFASVVDSVKWHDSTDMLAIIMEGALSVIIYPLGPFIDKQPVDKFKVTYGINLTPLPPPSINTALGDVKVPSISSSSSSSSSPAGPSSSAIATGEGVIIESFFGRQVCYRRAADGVANWVGIRPYGQLLNEMVRLNKWDEANRLCRYVDDKALWSCLATMAVEGKDLNSVEQAYAALTDMDKVRFFLHVQSIPWPEARNAELALYRHKADEAERILLTANMRRHAIKMNVRLFRWEHALEIALNSTPGSQKSKQKKQNVRKPKVKKEGDEEDDDEDKEDEDGDGEVEGGNDGGPGVASGGVNLIEYAVGLRRRFLEMNKVQESIPAFQRFKDLPVDLSEIKRKLKEEKKKETDEQQKAKQAARKKKVETKGGAKTGGED</sequence>
<feature type="compositionally biased region" description="Basic and acidic residues" evidence="5">
    <location>
        <begin position="885"/>
        <end position="897"/>
    </location>
</feature>
<evidence type="ECO:0000313" key="8">
    <source>
        <dbReference type="EMBL" id="KAA6404454.1"/>
    </source>
</evidence>
<dbReference type="EMBL" id="SNRW01000001">
    <property type="protein sequence ID" value="KAA6404454.1"/>
    <property type="molecule type" value="Genomic_DNA"/>
</dbReference>
<dbReference type="PROSITE" id="PS50082">
    <property type="entry name" value="WD_REPEATS_2"/>
    <property type="match status" value="2"/>
</dbReference>
<dbReference type="SUPFAM" id="SSF50978">
    <property type="entry name" value="WD40 repeat-like"/>
    <property type="match status" value="2"/>
</dbReference>
<feature type="region of interest" description="Disordered" evidence="5">
    <location>
        <begin position="786"/>
        <end position="840"/>
    </location>
</feature>
<dbReference type="Proteomes" id="UP000324800">
    <property type="component" value="Unassembled WGS sequence"/>
</dbReference>
<feature type="compositionally biased region" description="Basic and acidic residues" evidence="5">
    <location>
        <begin position="908"/>
        <end position="919"/>
    </location>
</feature>
<feature type="compositionally biased region" description="Basic residues" evidence="5">
    <location>
        <begin position="792"/>
        <end position="804"/>
    </location>
</feature>
<keyword evidence="4" id="KW-0853">WD repeat</keyword>
<evidence type="ECO:0000259" key="7">
    <source>
        <dbReference type="Pfam" id="PF23387"/>
    </source>
</evidence>
<feature type="repeat" description="WD" evidence="4">
    <location>
        <begin position="189"/>
        <end position="220"/>
    </location>
</feature>
<dbReference type="Pfam" id="PF00400">
    <property type="entry name" value="WD40"/>
    <property type="match status" value="2"/>
</dbReference>
<dbReference type="AlphaFoldDB" id="A0A5J4XBB5"/>
<evidence type="ECO:0000313" key="9">
    <source>
        <dbReference type="Proteomes" id="UP000324800"/>
    </source>
</evidence>
<dbReference type="InterPro" id="IPR015943">
    <property type="entry name" value="WD40/YVTN_repeat-like_dom_sf"/>
</dbReference>
<evidence type="ECO:0000256" key="4">
    <source>
        <dbReference type="PROSITE-ProRule" id="PRU00221"/>
    </source>
</evidence>
<dbReference type="GO" id="GO:0030992">
    <property type="term" value="C:intraciliary transport particle B"/>
    <property type="evidence" value="ECO:0007669"/>
    <property type="project" value="TreeGrafter"/>
</dbReference>
<organism evidence="8 9">
    <name type="scientific">Streblomastix strix</name>
    <dbReference type="NCBI Taxonomy" id="222440"/>
    <lineage>
        <taxon>Eukaryota</taxon>
        <taxon>Metamonada</taxon>
        <taxon>Preaxostyla</taxon>
        <taxon>Oxymonadida</taxon>
        <taxon>Streblomastigidae</taxon>
        <taxon>Streblomastix</taxon>
    </lineage>
</organism>
<keyword evidence="8" id="KW-0282">Flagellum</keyword>
<dbReference type="InterPro" id="IPR056456">
    <property type="entry name" value="Beta-prop_IFT80_2nd"/>
</dbReference>
<comment type="caution">
    <text evidence="8">The sequence shown here is derived from an EMBL/GenBank/DDBJ whole genome shotgun (WGS) entry which is preliminary data.</text>
</comment>
<gene>
    <name evidence="8" type="ORF">EZS28_000005</name>
</gene>
<dbReference type="InterPro" id="IPR001680">
    <property type="entry name" value="WD40_rpt"/>
</dbReference>
<comment type="subcellular location">
    <subcellularLocation>
        <location evidence="1">Cell projection</location>
        <location evidence="1">Cilium</location>
    </subcellularLocation>
</comment>
<keyword evidence="2" id="KW-0969">Cilium</keyword>
<reference evidence="8 9" key="1">
    <citation type="submission" date="2019-03" db="EMBL/GenBank/DDBJ databases">
        <title>Single cell metagenomics reveals metabolic interactions within the superorganism composed of flagellate Streblomastix strix and complex community of Bacteroidetes bacteria on its surface.</title>
        <authorList>
            <person name="Treitli S.C."/>
            <person name="Kolisko M."/>
            <person name="Husnik F."/>
            <person name="Keeling P."/>
            <person name="Hampl V."/>
        </authorList>
    </citation>
    <scope>NUCLEOTIDE SEQUENCE [LARGE SCALE GENOMIC DNA]</scope>
    <source>
        <strain evidence="8">ST1C</strain>
    </source>
</reference>
<name>A0A5J4XBB5_9EUKA</name>
<dbReference type="OrthoDB" id="408728at2759"/>
<dbReference type="Pfam" id="PF23335">
    <property type="entry name" value="Beta-prop_IFT80_2nd"/>
    <property type="match status" value="1"/>
</dbReference>
<feature type="domain" description="IFT80/172/WDR35 TPR" evidence="7">
    <location>
        <begin position="693"/>
        <end position="785"/>
    </location>
</feature>
<dbReference type="GO" id="GO:0060271">
    <property type="term" value="P:cilium assembly"/>
    <property type="evidence" value="ECO:0007669"/>
    <property type="project" value="TreeGrafter"/>
</dbReference>
<dbReference type="PROSITE" id="PS50294">
    <property type="entry name" value="WD_REPEATS_REGION"/>
    <property type="match status" value="1"/>
</dbReference>
<protein>
    <submittedName>
        <fullName evidence="8">Putative intraflagellar transport protein 80</fullName>
    </submittedName>
</protein>
<accession>A0A5J4XBB5</accession>
<feature type="region of interest" description="Disordered" evidence="5">
    <location>
        <begin position="885"/>
        <end position="919"/>
    </location>
</feature>
<evidence type="ECO:0000256" key="5">
    <source>
        <dbReference type="SAM" id="MobiDB-lite"/>
    </source>
</evidence>
<dbReference type="SMART" id="SM00320">
    <property type="entry name" value="WD40"/>
    <property type="match status" value="5"/>
</dbReference>
<dbReference type="Gene3D" id="1.25.40.470">
    <property type="match status" value="1"/>
</dbReference>
<evidence type="ECO:0000256" key="3">
    <source>
        <dbReference type="ARBA" id="ARBA00023273"/>
    </source>
</evidence>
<feature type="repeat" description="WD" evidence="4">
    <location>
        <begin position="105"/>
        <end position="137"/>
    </location>
</feature>
<keyword evidence="3" id="KW-0966">Cell projection</keyword>
<feature type="compositionally biased region" description="Acidic residues" evidence="5">
    <location>
        <begin position="809"/>
        <end position="828"/>
    </location>
</feature>
<dbReference type="PANTHER" id="PTHR24098">
    <property type="entry name" value="OUTER SEGMENT 5"/>
    <property type="match status" value="1"/>
</dbReference>
<dbReference type="Gene3D" id="2.130.10.10">
    <property type="entry name" value="YVTN repeat-like/Quinoprotein amine dehydrogenase"/>
    <property type="match status" value="2"/>
</dbReference>
<dbReference type="InterPro" id="IPR036322">
    <property type="entry name" value="WD40_repeat_dom_sf"/>
</dbReference>
<feature type="domain" description="IFT80 second beta-propeller" evidence="6">
    <location>
        <begin position="306"/>
        <end position="589"/>
    </location>
</feature>
<evidence type="ECO:0000256" key="2">
    <source>
        <dbReference type="ARBA" id="ARBA00023069"/>
    </source>
</evidence>
<evidence type="ECO:0000256" key="1">
    <source>
        <dbReference type="ARBA" id="ARBA00004138"/>
    </source>
</evidence>
<dbReference type="GO" id="GO:0005929">
    <property type="term" value="C:cilium"/>
    <property type="evidence" value="ECO:0007669"/>
    <property type="project" value="UniProtKB-SubCell"/>
</dbReference>